<dbReference type="EMBL" id="JACSQQ010000050">
    <property type="protein sequence ID" value="MBD7952371.1"/>
    <property type="molecule type" value="Genomic_DNA"/>
</dbReference>
<sequence length="173" mass="19084">MASVKKDHDEFRAISGRIRATSPLLDRYIDLGEVPTWYDYALSDIALLVSADEIRHVDSEFTADDTQSNAQSARIVIFTDTLIIDVIGSFDGKIHERTVTARKRVVTSLGVQAGDKATGNDEGARIWPGRLKIRFQLATGEVYSLPLTTESTFETRASLLALLSALREDLARG</sequence>
<gene>
    <name evidence="1" type="ORF">H9652_18380</name>
</gene>
<accession>A0ABR8RX46</accession>
<reference evidence="1 2" key="1">
    <citation type="submission" date="2020-08" db="EMBL/GenBank/DDBJ databases">
        <title>A Genomic Blueprint of the Chicken Gut Microbiome.</title>
        <authorList>
            <person name="Gilroy R."/>
            <person name="Ravi A."/>
            <person name="Getino M."/>
            <person name="Pursley I."/>
            <person name="Horton D.L."/>
            <person name="Alikhan N.-F."/>
            <person name="Baker D."/>
            <person name="Gharbi K."/>
            <person name="Hall N."/>
            <person name="Watson M."/>
            <person name="Adriaenssens E.M."/>
            <person name="Foster-Nyarko E."/>
            <person name="Jarju S."/>
            <person name="Secka A."/>
            <person name="Antonio M."/>
            <person name="Oren A."/>
            <person name="Chaudhuri R."/>
            <person name="La Ragione R.M."/>
            <person name="Hildebrand F."/>
            <person name="Pallen M.J."/>
        </authorList>
    </citation>
    <scope>NUCLEOTIDE SEQUENCE [LARGE SCALE GENOMIC DNA]</scope>
    <source>
        <strain evidence="1 2">Sa4CUA1</strain>
    </source>
</reference>
<comment type="caution">
    <text evidence="1">The sequence shown here is derived from an EMBL/GenBank/DDBJ whole genome shotgun (WGS) entry which is preliminary data.</text>
</comment>
<proteinExistence type="predicted"/>
<evidence type="ECO:0000313" key="2">
    <source>
        <dbReference type="Proteomes" id="UP000641803"/>
    </source>
</evidence>
<keyword evidence="2" id="KW-1185">Reference proteome</keyword>
<evidence type="ECO:0000313" key="1">
    <source>
        <dbReference type="EMBL" id="MBD7952371.1"/>
    </source>
</evidence>
<dbReference type="RefSeq" id="WP_191798113.1">
    <property type="nucleotide sequence ID" value="NZ_JACSQQ010000050.1"/>
</dbReference>
<protein>
    <submittedName>
        <fullName evidence="1">Uncharacterized protein</fullName>
    </submittedName>
</protein>
<name>A0ABR8RX46_9CELL</name>
<dbReference type="Proteomes" id="UP000641803">
    <property type="component" value="Unassembled WGS sequence"/>
</dbReference>
<organism evidence="1 2">
    <name type="scientific">Oerskovia rustica</name>
    <dbReference type="NCBI Taxonomy" id="2762237"/>
    <lineage>
        <taxon>Bacteria</taxon>
        <taxon>Bacillati</taxon>
        <taxon>Actinomycetota</taxon>
        <taxon>Actinomycetes</taxon>
        <taxon>Micrococcales</taxon>
        <taxon>Cellulomonadaceae</taxon>
        <taxon>Oerskovia</taxon>
    </lineage>
</organism>